<evidence type="ECO:0000313" key="2">
    <source>
        <dbReference type="Proteomes" id="UP000321424"/>
    </source>
</evidence>
<proteinExistence type="predicted"/>
<dbReference type="Proteomes" id="UP000321424">
    <property type="component" value="Unassembled WGS sequence"/>
</dbReference>
<protein>
    <submittedName>
        <fullName evidence="1">Uncharacterized protein</fullName>
    </submittedName>
</protein>
<dbReference type="EMBL" id="BJXA01000060">
    <property type="protein sequence ID" value="GEM41953.1"/>
    <property type="molecule type" value="Genomic_DNA"/>
</dbReference>
<dbReference type="AlphaFoldDB" id="A0A511MMX3"/>
<gene>
    <name evidence="1" type="ORF">NN4_64720</name>
</gene>
<organism evidence="1 2">
    <name type="scientific">Nocardia ninae NBRC 108245</name>
    <dbReference type="NCBI Taxonomy" id="1210091"/>
    <lineage>
        <taxon>Bacteria</taxon>
        <taxon>Bacillati</taxon>
        <taxon>Actinomycetota</taxon>
        <taxon>Actinomycetes</taxon>
        <taxon>Mycobacteriales</taxon>
        <taxon>Nocardiaceae</taxon>
        <taxon>Nocardia</taxon>
    </lineage>
</organism>
<keyword evidence="2" id="KW-1185">Reference proteome</keyword>
<dbReference type="RefSeq" id="WP_147139220.1">
    <property type="nucleotide sequence ID" value="NZ_BJXA01000060.1"/>
</dbReference>
<sequence>MTEPRSGSNRVEVIVSGTTYDACLDPGCSEFHRENPDIPEPEFKRVGRGWRAHYGQLDTEKIDKLLYHLELHVDNFLGPDVDEFTRRQGRAIRKDYDRITAMIKTNKGN</sequence>
<name>A0A511MMX3_9NOCA</name>
<accession>A0A511MMX3</accession>
<evidence type="ECO:0000313" key="1">
    <source>
        <dbReference type="EMBL" id="GEM41953.1"/>
    </source>
</evidence>
<reference evidence="1 2" key="1">
    <citation type="submission" date="2019-07" db="EMBL/GenBank/DDBJ databases">
        <title>Whole genome shotgun sequence of Nocardia ninae NBRC 108245.</title>
        <authorList>
            <person name="Hosoyama A."/>
            <person name="Uohara A."/>
            <person name="Ohji S."/>
            <person name="Ichikawa N."/>
        </authorList>
    </citation>
    <scope>NUCLEOTIDE SEQUENCE [LARGE SCALE GENOMIC DNA]</scope>
    <source>
        <strain evidence="1 2">NBRC 108245</strain>
    </source>
</reference>
<comment type="caution">
    <text evidence="1">The sequence shown here is derived from an EMBL/GenBank/DDBJ whole genome shotgun (WGS) entry which is preliminary data.</text>
</comment>